<comment type="subunit">
    <text evidence="2">Component of the NuA4 histone acetyltransferase complex.</text>
</comment>
<dbReference type="InterPro" id="IPR051219">
    <property type="entry name" value="Heterochromatin_chromo-domain"/>
</dbReference>
<keyword evidence="6" id="KW-0808">Transferase</keyword>
<feature type="region of interest" description="Disordered" evidence="4">
    <location>
        <begin position="48"/>
        <end position="156"/>
    </location>
</feature>
<evidence type="ECO:0000313" key="7">
    <source>
        <dbReference type="Proteomes" id="UP000562929"/>
    </source>
</evidence>
<evidence type="ECO:0000256" key="3">
    <source>
        <dbReference type="ARBA" id="ARBA00023242"/>
    </source>
</evidence>
<feature type="domain" description="Chromo" evidence="5">
    <location>
        <begin position="164"/>
        <end position="225"/>
    </location>
</feature>
<dbReference type="GO" id="GO:0032259">
    <property type="term" value="P:methylation"/>
    <property type="evidence" value="ECO:0007669"/>
    <property type="project" value="UniProtKB-KW"/>
</dbReference>
<dbReference type="InterPro" id="IPR016197">
    <property type="entry name" value="Chromo-like_dom_sf"/>
</dbReference>
<evidence type="ECO:0000259" key="5">
    <source>
        <dbReference type="PROSITE" id="PS50013"/>
    </source>
</evidence>
<comment type="subcellular location">
    <subcellularLocation>
        <location evidence="1">Nucleus</location>
    </subcellularLocation>
</comment>
<dbReference type="OrthoDB" id="433924at2759"/>
<proteinExistence type="predicted"/>
<sequence length="225" mass="25235">MSLSQIASAFIGRDTMVRLDEVDDVLQADIENDVTGDDLLDWEFIEGNDDSAGNSKTSAGYHDKDGANDAGKATGVTRETSASASDRQKSKREASQAKTSGGIRRKPGRPKGSKKEKPAKGARRLSGRTRTTPAPFKPELDMPQRKRRVAAKVTKPERIPSTEYEIERIVDDRIEQDTLRHFYLVKWKGFSSKDNTWEPKTNMAHCFEALMDYEKRSKAKRGKDL</sequence>
<organism evidence="6 7">
    <name type="scientific">Ophiocordyceps camponoti-floridani</name>
    <dbReference type="NCBI Taxonomy" id="2030778"/>
    <lineage>
        <taxon>Eukaryota</taxon>
        <taxon>Fungi</taxon>
        <taxon>Dikarya</taxon>
        <taxon>Ascomycota</taxon>
        <taxon>Pezizomycotina</taxon>
        <taxon>Sordariomycetes</taxon>
        <taxon>Hypocreomycetidae</taxon>
        <taxon>Hypocreales</taxon>
        <taxon>Ophiocordycipitaceae</taxon>
        <taxon>Ophiocordyceps</taxon>
    </lineage>
</organism>
<dbReference type="InterPro" id="IPR000953">
    <property type="entry name" value="Chromo/chromo_shadow_dom"/>
</dbReference>
<dbReference type="Pfam" id="PF00385">
    <property type="entry name" value="Chromo"/>
    <property type="match status" value="1"/>
</dbReference>
<dbReference type="PANTHER" id="PTHR22812">
    <property type="entry name" value="CHROMOBOX PROTEIN"/>
    <property type="match status" value="1"/>
</dbReference>
<keyword evidence="7" id="KW-1185">Reference proteome</keyword>
<dbReference type="PROSITE" id="PS50013">
    <property type="entry name" value="CHROMO_2"/>
    <property type="match status" value="1"/>
</dbReference>
<dbReference type="Gene3D" id="2.40.50.40">
    <property type="match status" value="1"/>
</dbReference>
<dbReference type="GO" id="GO:0005634">
    <property type="term" value="C:nucleus"/>
    <property type="evidence" value="ECO:0007669"/>
    <property type="project" value="UniProtKB-SubCell"/>
</dbReference>
<evidence type="ECO:0000313" key="6">
    <source>
        <dbReference type="EMBL" id="KAF4589403.1"/>
    </source>
</evidence>
<reference evidence="6 7" key="1">
    <citation type="journal article" date="2020" name="G3 (Bethesda)">
        <title>Genetic Underpinnings of Host Manipulation by Ophiocordyceps as Revealed by Comparative Transcriptomics.</title>
        <authorList>
            <person name="Will I."/>
            <person name="Das B."/>
            <person name="Trinh T."/>
            <person name="Brachmann A."/>
            <person name="Ohm R.A."/>
            <person name="de Bekker C."/>
        </authorList>
    </citation>
    <scope>NUCLEOTIDE SEQUENCE [LARGE SCALE GENOMIC DNA]</scope>
    <source>
        <strain evidence="6 7">EC05</strain>
    </source>
</reference>
<evidence type="ECO:0000256" key="1">
    <source>
        <dbReference type="ARBA" id="ARBA00004123"/>
    </source>
</evidence>
<dbReference type="InterPro" id="IPR023779">
    <property type="entry name" value="Chromodomain_CS"/>
</dbReference>
<protein>
    <submittedName>
        <fullName evidence="6">Putative H3K9 methyltransferase</fullName>
    </submittedName>
</protein>
<evidence type="ECO:0000256" key="4">
    <source>
        <dbReference type="SAM" id="MobiDB-lite"/>
    </source>
</evidence>
<dbReference type="SUPFAM" id="SSF54160">
    <property type="entry name" value="Chromo domain-like"/>
    <property type="match status" value="1"/>
</dbReference>
<name>A0A8H4Q7Y0_9HYPO</name>
<dbReference type="CDD" id="cd00024">
    <property type="entry name" value="CD_CSD"/>
    <property type="match status" value="1"/>
</dbReference>
<dbReference type="GO" id="GO:0008168">
    <property type="term" value="F:methyltransferase activity"/>
    <property type="evidence" value="ECO:0007669"/>
    <property type="project" value="UniProtKB-KW"/>
</dbReference>
<dbReference type="SMART" id="SM00298">
    <property type="entry name" value="CHROMO"/>
    <property type="match status" value="1"/>
</dbReference>
<dbReference type="PROSITE" id="PS00598">
    <property type="entry name" value="CHROMO_1"/>
    <property type="match status" value="1"/>
</dbReference>
<keyword evidence="6" id="KW-0489">Methyltransferase</keyword>
<keyword evidence="3" id="KW-0539">Nucleus</keyword>
<comment type="caution">
    <text evidence="6">The sequence shown here is derived from an EMBL/GenBank/DDBJ whole genome shotgun (WGS) entry which is preliminary data.</text>
</comment>
<feature type="compositionally biased region" description="Basic residues" evidence="4">
    <location>
        <begin position="103"/>
        <end position="112"/>
    </location>
</feature>
<dbReference type="AlphaFoldDB" id="A0A8H4Q7Y0"/>
<evidence type="ECO:0000256" key="2">
    <source>
        <dbReference type="ARBA" id="ARBA00011353"/>
    </source>
</evidence>
<dbReference type="InterPro" id="IPR023780">
    <property type="entry name" value="Chromo_domain"/>
</dbReference>
<dbReference type="GO" id="GO:0006338">
    <property type="term" value="P:chromatin remodeling"/>
    <property type="evidence" value="ECO:0007669"/>
    <property type="project" value="UniProtKB-ARBA"/>
</dbReference>
<feature type="compositionally biased region" description="Basic and acidic residues" evidence="4">
    <location>
        <begin position="86"/>
        <end position="95"/>
    </location>
</feature>
<gene>
    <name evidence="6" type="ORF">GQ602_003292</name>
</gene>
<dbReference type="Proteomes" id="UP000562929">
    <property type="component" value="Unassembled WGS sequence"/>
</dbReference>
<accession>A0A8H4Q7Y0</accession>
<dbReference type="EMBL" id="JAACLJ010000003">
    <property type="protein sequence ID" value="KAF4589403.1"/>
    <property type="molecule type" value="Genomic_DNA"/>
</dbReference>